<evidence type="ECO:0000259" key="6">
    <source>
        <dbReference type="PROSITE" id="PS51203"/>
    </source>
</evidence>
<dbReference type="SUPFAM" id="SSF50891">
    <property type="entry name" value="Cyclophilin-like"/>
    <property type="match status" value="1"/>
</dbReference>
<evidence type="ECO:0000256" key="4">
    <source>
        <dbReference type="ARBA" id="ARBA00023235"/>
    </source>
</evidence>
<sequence length="359" mass="38691">MNMLNASRTASSQFASSSNSRPARYLSVRSRRTAVRTQALLKEAESVARRVKWSQTADEVSVVVPVPADVRGRDVKLEVHPKRLRLAVSGQAVLEGSLEDAGEVRVDDCFWTLEAEDPSSSASSAASPAATSGPQRFIVVTLSKAAMGYMSWEALLESDRPDLTVTHRVGLKVSIGGQPAGTVVCGLCGNTVPRTAENFRALVTGERGVSELSGKPLSYKGSSFHRIIPGFMVQGGDFTHGDGTGGESIYGERFQDENFRLRHETAGLLAMANAGPDTNGSQFYITLAPQPHLDGKHVVFGIVEAGMEIVRYMESEGSPSGKVERPVTIEECFELPLDPEELERVTDANKLLRLEQAAA</sequence>
<evidence type="ECO:0000256" key="2">
    <source>
        <dbReference type="ARBA" id="ARBA00013194"/>
    </source>
</evidence>
<organism evidence="7 8">
    <name type="scientific">Astrephomene gubernaculifera</name>
    <dbReference type="NCBI Taxonomy" id="47775"/>
    <lineage>
        <taxon>Eukaryota</taxon>
        <taxon>Viridiplantae</taxon>
        <taxon>Chlorophyta</taxon>
        <taxon>core chlorophytes</taxon>
        <taxon>Chlorophyceae</taxon>
        <taxon>CS clade</taxon>
        <taxon>Chlamydomonadales</taxon>
        <taxon>Astrephomenaceae</taxon>
        <taxon>Astrephomene</taxon>
    </lineage>
</organism>
<dbReference type="PROSITE" id="PS00170">
    <property type="entry name" value="CSA_PPIASE_1"/>
    <property type="match status" value="1"/>
</dbReference>
<dbReference type="InterPro" id="IPR002130">
    <property type="entry name" value="Cyclophilin-type_PPIase_dom"/>
</dbReference>
<proteinExistence type="inferred from homology"/>
<reference evidence="7 8" key="1">
    <citation type="journal article" date="2021" name="Sci. Rep.">
        <title>Genome sequencing of the multicellular alga Astrephomene provides insights into convergent evolution of germ-soma differentiation.</title>
        <authorList>
            <person name="Yamashita S."/>
            <person name="Yamamoto K."/>
            <person name="Matsuzaki R."/>
            <person name="Suzuki S."/>
            <person name="Yamaguchi H."/>
            <person name="Hirooka S."/>
            <person name="Minakuchi Y."/>
            <person name="Miyagishima S."/>
            <person name="Kawachi M."/>
            <person name="Toyoda A."/>
            <person name="Nozaki H."/>
        </authorList>
    </citation>
    <scope>NUCLEOTIDE SEQUENCE [LARGE SCALE GENOMIC DNA]</scope>
    <source>
        <strain evidence="7 8">NIES-4017</strain>
    </source>
</reference>
<dbReference type="CDD" id="cd06467">
    <property type="entry name" value="p23_NUDC_like"/>
    <property type="match status" value="1"/>
</dbReference>
<feature type="domain" description="PPIase cyclophilin-type" evidence="5">
    <location>
        <begin position="170"/>
        <end position="334"/>
    </location>
</feature>
<protein>
    <recommendedName>
        <fullName evidence="2">peptidylprolyl isomerase</fullName>
        <ecNumber evidence="2">5.2.1.8</ecNumber>
    </recommendedName>
</protein>
<dbReference type="PROSITE" id="PS51203">
    <property type="entry name" value="CS"/>
    <property type="match status" value="1"/>
</dbReference>
<dbReference type="FunFam" id="2.40.100.10:FF:000023">
    <property type="entry name" value="Peptidyl-prolyl cis-trans isomerase"/>
    <property type="match status" value="1"/>
</dbReference>
<dbReference type="EC" id="5.2.1.8" evidence="2"/>
<evidence type="ECO:0000256" key="1">
    <source>
        <dbReference type="ARBA" id="ARBA00007365"/>
    </source>
</evidence>
<dbReference type="GO" id="GO:0006457">
    <property type="term" value="P:protein folding"/>
    <property type="evidence" value="ECO:0007669"/>
    <property type="project" value="InterPro"/>
</dbReference>
<keyword evidence="4" id="KW-0413">Isomerase</keyword>
<keyword evidence="8" id="KW-1185">Reference proteome</keyword>
<comment type="similarity">
    <text evidence="1">Belongs to the cyclophilin-type PPIase family.</text>
</comment>
<dbReference type="PANTHER" id="PTHR11071:SF561">
    <property type="entry name" value="PEPTIDYL-PROLYL CIS-TRANS ISOMERASE D-RELATED"/>
    <property type="match status" value="1"/>
</dbReference>
<evidence type="ECO:0000313" key="7">
    <source>
        <dbReference type="EMBL" id="GFR41782.1"/>
    </source>
</evidence>
<dbReference type="InterPro" id="IPR020892">
    <property type="entry name" value="Cyclophilin-type_PPIase_CS"/>
</dbReference>
<gene>
    <name evidence="7" type="ORF">Agub_g2544</name>
</gene>
<dbReference type="Gene3D" id="2.40.100.10">
    <property type="entry name" value="Cyclophilin-like"/>
    <property type="match status" value="1"/>
</dbReference>
<dbReference type="AlphaFoldDB" id="A0AAD3HI67"/>
<dbReference type="Pfam" id="PF04969">
    <property type="entry name" value="CS"/>
    <property type="match status" value="1"/>
</dbReference>
<name>A0AAD3HI67_9CHLO</name>
<dbReference type="EMBL" id="BMAR01000002">
    <property type="protein sequence ID" value="GFR41782.1"/>
    <property type="molecule type" value="Genomic_DNA"/>
</dbReference>
<evidence type="ECO:0000256" key="3">
    <source>
        <dbReference type="ARBA" id="ARBA00023110"/>
    </source>
</evidence>
<feature type="domain" description="CS" evidence="6">
    <location>
        <begin position="46"/>
        <end position="156"/>
    </location>
</feature>
<keyword evidence="3" id="KW-0697">Rotamase</keyword>
<dbReference type="InterPro" id="IPR008978">
    <property type="entry name" value="HSP20-like_chaperone"/>
</dbReference>
<dbReference type="InterPro" id="IPR029000">
    <property type="entry name" value="Cyclophilin-like_dom_sf"/>
</dbReference>
<dbReference type="GO" id="GO:0005737">
    <property type="term" value="C:cytoplasm"/>
    <property type="evidence" value="ECO:0007669"/>
    <property type="project" value="TreeGrafter"/>
</dbReference>
<dbReference type="SUPFAM" id="SSF49764">
    <property type="entry name" value="HSP20-like chaperones"/>
    <property type="match status" value="1"/>
</dbReference>
<dbReference type="Pfam" id="PF00160">
    <property type="entry name" value="Pro_isomerase"/>
    <property type="match status" value="1"/>
</dbReference>
<dbReference type="InterPro" id="IPR007052">
    <property type="entry name" value="CS_dom"/>
</dbReference>
<dbReference type="Proteomes" id="UP001054857">
    <property type="component" value="Unassembled WGS sequence"/>
</dbReference>
<dbReference type="GO" id="GO:0003755">
    <property type="term" value="F:peptidyl-prolyl cis-trans isomerase activity"/>
    <property type="evidence" value="ECO:0007669"/>
    <property type="project" value="UniProtKB-KW"/>
</dbReference>
<comment type="caution">
    <text evidence="7">The sequence shown here is derived from an EMBL/GenBank/DDBJ whole genome shotgun (WGS) entry which is preliminary data.</text>
</comment>
<dbReference type="GO" id="GO:0016018">
    <property type="term" value="F:cyclosporin A binding"/>
    <property type="evidence" value="ECO:0007669"/>
    <property type="project" value="TreeGrafter"/>
</dbReference>
<evidence type="ECO:0000313" key="8">
    <source>
        <dbReference type="Proteomes" id="UP001054857"/>
    </source>
</evidence>
<evidence type="ECO:0000259" key="5">
    <source>
        <dbReference type="PROSITE" id="PS50072"/>
    </source>
</evidence>
<dbReference type="PRINTS" id="PR00153">
    <property type="entry name" value="CSAPPISMRASE"/>
</dbReference>
<dbReference type="Gene3D" id="2.60.40.790">
    <property type="match status" value="1"/>
</dbReference>
<dbReference type="PROSITE" id="PS50072">
    <property type="entry name" value="CSA_PPIASE_2"/>
    <property type="match status" value="1"/>
</dbReference>
<accession>A0AAD3HI67</accession>
<dbReference type="PANTHER" id="PTHR11071">
    <property type="entry name" value="PEPTIDYL-PROLYL CIS-TRANS ISOMERASE"/>
    <property type="match status" value="1"/>
</dbReference>